<feature type="region of interest" description="Disordered" evidence="1">
    <location>
        <begin position="1"/>
        <end position="41"/>
    </location>
</feature>
<gene>
    <name evidence="2" type="ORF">LCGC14_2332170</name>
</gene>
<protein>
    <submittedName>
        <fullName evidence="2">Uncharacterized protein</fullName>
    </submittedName>
</protein>
<comment type="caution">
    <text evidence="2">The sequence shown here is derived from an EMBL/GenBank/DDBJ whole genome shotgun (WGS) entry which is preliminary data.</text>
</comment>
<proteinExistence type="predicted"/>
<organism evidence="2">
    <name type="scientific">marine sediment metagenome</name>
    <dbReference type="NCBI Taxonomy" id="412755"/>
    <lineage>
        <taxon>unclassified sequences</taxon>
        <taxon>metagenomes</taxon>
        <taxon>ecological metagenomes</taxon>
    </lineage>
</organism>
<evidence type="ECO:0000313" key="2">
    <source>
        <dbReference type="EMBL" id="KKL47776.1"/>
    </source>
</evidence>
<reference evidence="2" key="1">
    <citation type="journal article" date="2015" name="Nature">
        <title>Complex archaea that bridge the gap between prokaryotes and eukaryotes.</title>
        <authorList>
            <person name="Spang A."/>
            <person name="Saw J.H."/>
            <person name="Jorgensen S.L."/>
            <person name="Zaremba-Niedzwiedzka K."/>
            <person name="Martijn J."/>
            <person name="Lind A.E."/>
            <person name="van Eijk R."/>
            <person name="Schleper C."/>
            <person name="Guy L."/>
            <person name="Ettema T.J."/>
        </authorList>
    </citation>
    <scope>NUCLEOTIDE SEQUENCE</scope>
</reference>
<name>A0A0F9D220_9ZZZZ</name>
<accession>A0A0F9D220</accession>
<feature type="compositionally biased region" description="Basic and acidic residues" evidence="1">
    <location>
        <begin position="29"/>
        <end position="41"/>
    </location>
</feature>
<dbReference type="AlphaFoldDB" id="A0A0F9D220"/>
<dbReference type="EMBL" id="LAZR01033549">
    <property type="protein sequence ID" value="KKL47776.1"/>
    <property type="molecule type" value="Genomic_DNA"/>
</dbReference>
<evidence type="ECO:0000256" key="1">
    <source>
        <dbReference type="SAM" id="MobiDB-lite"/>
    </source>
</evidence>
<sequence length="108" mass="11760">MSCGACKDTGPGQSGWLAADSSGRFPQPSEREGHLRADLDSARQQSYNMTVEARLEKAKADRLRAVNAKLLEALATIVGWLDERPAGIHPETVRGMAKAREAIEEARK</sequence>